<keyword evidence="1" id="KW-0812">Transmembrane</keyword>
<evidence type="ECO:0000313" key="2">
    <source>
        <dbReference type="EMBL" id="MBX59531.1"/>
    </source>
</evidence>
<protein>
    <submittedName>
        <fullName evidence="2">Uncharacterized protein</fullName>
    </submittedName>
</protein>
<reference evidence="2" key="1">
    <citation type="submission" date="2018-02" db="EMBL/GenBank/DDBJ databases">
        <title>Rhizophora mucronata_Transcriptome.</title>
        <authorList>
            <person name="Meera S.P."/>
            <person name="Sreeshan A."/>
            <person name="Augustine A."/>
        </authorList>
    </citation>
    <scope>NUCLEOTIDE SEQUENCE</scope>
    <source>
        <tissue evidence="2">Leaf</tissue>
    </source>
</reference>
<organism evidence="2">
    <name type="scientific">Rhizophora mucronata</name>
    <name type="common">Asiatic mangrove</name>
    <dbReference type="NCBI Taxonomy" id="61149"/>
    <lineage>
        <taxon>Eukaryota</taxon>
        <taxon>Viridiplantae</taxon>
        <taxon>Streptophyta</taxon>
        <taxon>Embryophyta</taxon>
        <taxon>Tracheophyta</taxon>
        <taxon>Spermatophyta</taxon>
        <taxon>Magnoliopsida</taxon>
        <taxon>eudicotyledons</taxon>
        <taxon>Gunneridae</taxon>
        <taxon>Pentapetalae</taxon>
        <taxon>rosids</taxon>
        <taxon>fabids</taxon>
        <taxon>Malpighiales</taxon>
        <taxon>Rhizophoraceae</taxon>
        <taxon>Rhizophora</taxon>
    </lineage>
</organism>
<feature type="transmembrane region" description="Helical" evidence="1">
    <location>
        <begin position="20"/>
        <end position="44"/>
    </location>
</feature>
<name>A0A2P2PXS5_RHIMU</name>
<dbReference type="EMBL" id="GGEC01079047">
    <property type="protein sequence ID" value="MBX59531.1"/>
    <property type="molecule type" value="Transcribed_RNA"/>
</dbReference>
<dbReference type="AlphaFoldDB" id="A0A2P2PXS5"/>
<keyword evidence="1" id="KW-0472">Membrane</keyword>
<evidence type="ECO:0000256" key="1">
    <source>
        <dbReference type="SAM" id="Phobius"/>
    </source>
</evidence>
<accession>A0A2P2PXS5</accession>
<sequence>MKCCVLFRSGISSSCSLFCFFSFLLNALKIVLILTLFDAVLNLFI</sequence>
<proteinExistence type="predicted"/>
<keyword evidence="1" id="KW-1133">Transmembrane helix</keyword>